<dbReference type="RefSeq" id="WP_277861814.1">
    <property type="nucleotide sequence ID" value="NZ_JARRAG010000002.1"/>
</dbReference>
<proteinExistence type="predicted"/>
<name>A0ABT6FD46_9BACT</name>
<evidence type="ECO:0000256" key="1">
    <source>
        <dbReference type="SAM" id="MobiDB-lite"/>
    </source>
</evidence>
<organism evidence="3 4">
    <name type="scientific">Paludisphaera mucosa</name>
    <dbReference type="NCBI Taxonomy" id="3030827"/>
    <lineage>
        <taxon>Bacteria</taxon>
        <taxon>Pseudomonadati</taxon>
        <taxon>Planctomycetota</taxon>
        <taxon>Planctomycetia</taxon>
        <taxon>Isosphaerales</taxon>
        <taxon>Isosphaeraceae</taxon>
        <taxon>Paludisphaera</taxon>
    </lineage>
</organism>
<dbReference type="PANTHER" id="PTHR33627:SF1">
    <property type="entry name" value="TRANSPOSASE"/>
    <property type="match status" value="1"/>
</dbReference>
<dbReference type="Proteomes" id="UP001216907">
    <property type="component" value="Unassembled WGS sequence"/>
</dbReference>
<dbReference type="InterPro" id="IPR012337">
    <property type="entry name" value="RNaseH-like_sf"/>
</dbReference>
<feature type="region of interest" description="Disordered" evidence="1">
    <location>
        <begin position="405"/>
        <end position="441"/>
    </location>
</feature>
<keyword evidence="4" id="KW-1185">Reference proteome</keyword>
<dbReference type="NCBIfam" id="NF033540">
    <property type="entry name" value="transpos_IS701"/>
    <property type="match status" value="1"/>
</dbReference>
<dbReference type="InterPro" id="IPR038721">
    <property type="entry name" value="IS701-like_DDE_dom"/>
</dbReference>
<feature type="domain" description="Transposase IS701-like DDE" evidence="2">
    <location>
        <begin position="37"/>
        <end position="293"/>
    </location>
</feature>
<evidence type="ECO:0000259" key="2">
    <source>
        <dbReference type="Pfam" id="PF13546"/>
    </source>
</evidence>
<dbReference type="SUPFAM" id="SSF53098">
    <property type="entry name" value="Ribonuclease H-like"/>
    <property type="match status" value="1"/>
</dbReference>
<sequence length="471" mass="52114">MSLLDHPDAQVLLADAVLTPEAVRGCEGRLAAFLGRYLPRFRRAEQRANATLVIRGLLGGLQRKTCEPIAVEAGVHRKPIQFLVGAGRWDDEAVMAELRRHVAEDLGEDRAVLVIDATTFPKSGADSCGVGRQWCGRLGKQENCQRGIFLAYAAARGYAPLDRRLYLPKDWAGDAARRAKCHVPEGIEFREGWRIAAELVERSGPGLPHAWVVGDDEFGRPAQFRAWLRGRGEQYVLDVPSDTVVRDLECPRPPSRRPGHGRPRAVPFRRVDAWASGQPAGRWVRLTIRPGEKGPISVDAMAVRVRTRLEHRLGPEERLVVMRTVEAEPEIHYALSDAATDVPLEELVRARFARHKIEEVFEAAKGEVGLAQYEVRGWVGWHHHVTLSLLALWFLCCERRRVGGENPRRDGAASARGLHATAARPVARPRADRRGSVARPVAEGGGADLSLARGHRRLPAASAATGYQLIR</sequence>
<evidence type="ECO:0000313" key="3">
    <source>
        <dbReference type="EMBL" id="MDG3005480.1"/>
    </source>
</evidence>
<protein>
    <submittedName>
        <fullName evidence="3">IS701 family transposase</fullName>
    </submittedName>
</protein>
<dbReference type="EMBL" id="JARRAG010000002">
    <property type="protein sequence ID" value="MDG3005480.1"/>
    <property type="molecule type" value="Genomic_DNA"/>
</dbReference>
<accession>A0ABT6FD46</accession>
<comment type="caution">
    <text evidence="3">The sequence shown here is derived from an EMBL/GenBank/DDBJ whole genome shotgun (WGS) entry which is preliminary data.</text>
</comment>
<reference evidence="3 4" key="1">
    <citation type="submission" date="2023-03" db="EMBL/GenBank/DDBJ databases">
        <title>Paludisphaera mucosa sp. nov. a novel planctomycete from northern fen.</title>
        <authorList>
            <person name="Ivanova A."/>
        </authorList>
    </citation>
    <scope>NUCLEOTIDE SEQUENCE [LARGE SCALE GENOMIC DNA]</scope>
    <source>
        <strain evidence="3 4">Pla2</strain>
    </source>
</reference>
<dbReference type="InterPro" id="IPR039365">
    <property type="entry name" value="IS701-like"/>
</dbReference>
<dbReference type="PANTHER" id="PTHR33627">
    <property type="entry name" value="TRANSPOSASE"/>
    <property type="match status" value="1"/>
</dbReference>
<evidence type="ECO:0000313" key="4">
    <source>
        <dbReference type="Proteomes" id="UP001216907"/>
    </source>
</evidence>
<dbReference type="Pfam" id="PF13546">
    <property type="entry name" value="DDE_5"/>
    <property type="match status" value="1"/>
</dbReference>
<gene>
    <name evidence="3" type="ORF">PZE19_16955</name>
</gene>